<evidence type="ECO:0000313" key="1">
    <source>
        <dbReference type="EMBL" id="KAA0147942.1"/>
    </source>
</evidence>
<evidence type="ECO:0000313" key="2">
    <source>
        <dbReference type="Proteomes" id="UP000323011"/>
    </source>
</evidence>
<accession>A0A5A8C4F0</accession>
<gene>
    <name evidence="1" type="ORF">FNF29_07031</name>
</gene>
<organism evidence="1 2">
    <name type="scientific">Cafeteria roenbergensis</name>
    <name type="common">Marine flagellate</name>
    <dbReference type="NCBI Taxonomy" id="33653"/>
    <lineage>
        <taxon>Eukaryota</taxon>
        <taxon>Sar</taxon>
        <taxon>Stramenopiles</taxon>
        <taxon>Bigyra</taxon>
        <taxon>Opalozoa</taxon>
        <taxon>Bicosoecida</taxon>
        <taxon>Cafeteriaceae</taxon>
        <taxon>Cafeteria</taxon>
    </lineage>
</organism>
<comment type="caution">
    <text evidence="1">The sequence shown here is derived from an EMBL/GenBank/DDBJ whole genome shotgun (WGS) entry which is preliminary data.</text>
</comment>
<proteinExistence type="predicted"/>
<keyword evidence="2" id="KW-1185">Reference proteome</keyword>
<protein>
    <submittedName>
        <fullName evidence="1">Uncharacterized protein</fullName>
    </submittedName>
</protein>
<dbReference type="EMBL" id="VLTN01000059">
    <property type="protein sequence ID" value="KAA0147942.1"/>
    <property type="molecule type" value="Genomic_DNA"/>
</dbReference>
<name>A0A5A8C4F0_CAFRO</name>
<dbReference type="AlphaFoldDB" id="A0A5A8C4F0"/>
<reference evidence="1 2" key="1">
    <citation type="submission" date="2019-07" db="EMBL/GenBank/DDBJ databases">
        <title>Genomes of Cafeteria roenbergensis.</title>
        <authorList>
            <person name="Fischer M.G."/>
            <person name="Hackl T."/>
            <person name="Roman M."/>
        </authorList>
    </citation>
    <scope>NUCLEOTIDE SEQUENCE [LARGE SCALE GENOMIC DNA]</scope>
    <source>
        <strain evidence="1 2">BVI</strain>
    </source>
</reference>
<sequence>MASELPPAPVTMYIDTLLRENEVFVQAVHEAQREGRVREMAIYLERLTSSVARLGKLMDLQTLCAAQLPERRELRPPPEAEQEHEVNRTIATMATIHAVAPAVPSPYAAVAVAPPRAQAADASRAAAQTLSWDGPSTERWLRTWEG</sequence>
<dbReference type="Proteomes" id="UP000323011">
    <property type="component" value="Unassembled WGS sequence"/>
</dbReference>